<dbReference type="InterPro" id="IPR000719">
    <property type="entry name" value="Prot_kinase_dom"/>
</dbReference>
<keyword evidence="3" id="KW-1185">Reference proteome</keyword>
<proteinExistence type="predicted"/>
<dbReference type="AlphaFoldDB" id="A0A8H8RP41"/>
<feature type="domain" description="Protein kinase" evidence="1">
    <location>
        <begin position="260"/>
        <end position="590"/>
    </location>
</feature>
<dbReference type="InterPro" id="IPR038305">
    <property type="entry name" value="HeLo_sf"/>
</dbReference>
<dbReference type="SUPFAM" id="SSF56112">
    <property type="entry name" value="Protein kinase-like (PK-like)"/>
    <property type="match status" value="1"/>
</dbReference>
<dbReference type="PANTHER" id="PTHR37542:SF3">
    <property type="entry name" value="PRION-INHIBITION AND PROPAGATION HELO DOMAIN-CONTAINING PROTEIN"/>
    <property type="match status" value="1"/>
</dbReference>
<dbReference type="Gene3D" id="1.20.120.1020">
    <property type="entry name" value="Prion-inhibition and propagation, HeLo domain"/>
    <property type="match status" value="1"/>
</dbReference>
<dbReference type="GO" id="GO:0004672">
    <property type="term" value="F:protein kinase activity"/>
    <property type="evidence" value="ECO:0007669"/>
    <property type="project" value="InterPro"/>
</dbReference>
<dbReference type="Proteomes" id="UP000443090">
    <property type="component" value="Unassembled WGS sequence"/>
</dbReference>
<evidence type="ECO:0000313" key="2">
    <source>
        <dbReference type="EMBL" id="TVY38110.1"/>
    </source>
</evidence>
<dbReference type="PANTHER" id="PTHR37542">
    <property type="entry name" value="HELO DOMAIN-CONTAINING PROTEIN-RELATED"/>
    <property type="match status" value="1"/>
</dbReference>
<dbReference type="Pfam" id="PF14479">
    <property type="entry name" value="HeLo"/>
    <property type="match status" value="1"/>
</dbReference>
<sequence length="602" mass="68674">MAETFGIVTGVLGLLPLCRDGFAMIKDVFDAPKILGLAVGRLELQQDRFDEWREIWRNDEGEKDLKFEAYAKSNPAAARRVMRQLALLSQALFDARALEEQYGIKPDRSNRDAKDLSQFRLKSGQELTIESQNSFLERCRINMSFIKKCKFVFRKKDTAWTTLIDLFKEYNENLATYGPKFDLAKMLKGEFEILRKLHLEDLKRLAEASAYEAKHSAPDNINAVRYHDLSLAAQFSAVVKFERPHAAFKFSMRDFRLDPSYILSSSGSSSMALLFDYPVRKEHRVVLIEWIDDIDRDQERDTRIKTLMLATPKPGELLLPTCYGMVEDPFTRRFGLVLAPPAHIRSNLPPILPAGAISQKRMPVSLKELLDKRHPSSVHKLELGIRFQIAQKLVDAVHMMHCVGWVHKNIRSNSILFFPAPNKPSSGPPGPASGYPQPLGFDEPLFVGLGSARVDDEIQDPGDHYPPPVSNFGGMVKYDERMTSRRPTDINLDYYQHPDKRWDPSIRYARSHDIYSLGCVLLEIGLWKPLDKLVDINDEEFERTKRNFQGLTMRLDGMTGSVYGNVVRKCLAISTRERTESESRELSDFCSEIAASLNKCYA</sequence>
<organism evidence="2 3">
    <name type="scientific">Lachnellula occidentalis</name>
    <dbReference type="NCBI Taxonomy" id="215460"/>
    <lineage>
        <taxon>Eukaryota</taxon>
        <taxon>Fungi</taxon>
        <taxon>Dikarya</taxon>
        <taxon>Ascomycota</taxon>
        <taxon>Pezizomycotina</taxon>
        <taxon>Leotiomycetes</taxon>
        <taxon>Helotiales</taxon>
        <taxon>Lachnaceae</taxon>
        <taxon>Lachnellula</taxon>
    </lineage>
</organism>
<dbReference type="PROSITE" id="PS50011">
    <property type="entry name" value="PROTEIN_KINASE_DOM"/>
    <property type="match status" value="1"/>
</dbReference>
<gene>
    <name evidence="2" type="ORF">LOCC1_G005178</name>
</gene>
<dbReference type="InterPro" id="IPR011009">
    <property type="entry name" value="Kinase-like_dom_sf"/>
</dbReference>
<evidence type="ECO:0000259" key="1">
    <source>
        <dbReference type="PROSITE" id="PS50011"/>
    </source>
</evidence>
<dbReference type="GO" id="GO:0005524">
    <property type="term" value="F:ATP binding"/>
    <property type="evidence" value="ECO:0007669"/>
    <property type="project" value="InterPro"/>
</dbReference>
<dbReference type="EMBL" id="QGMI01000637">
    <property type="protein sequence ID" value="TVY38110.1"/>
    <property type="molecule type" value="Genomic_DNA"/>
</dbReference>
<comment type="caution">
    <text evidence="2">The sequence shown here is derived from an EMBL/GenBank/DDBJ whole genome shotgun (WGS) entry which is preliminary data.</text>
</comment>
<name>A0A8H8RP41_9HELO</name>
<evidence type="ECO:0000313" key="3">
    <source>
        <dbReference type="Proteomes" id="UP000443090"/>
    </source>
</evidence>
<dbReference type="OrthoDB" id="1911848at2759"/>
<dbReference type="InterPro" id="IPR029498">
    <property type="entry name" value="HeLo_dom"/>
</dbReference>
<accession>A0A8H8RP41</accession>
<dbReference type="Gene3D" id="1.10.510.10">
    <property type="entry name" value="Transferase(Phosphotransferase) domain 1"/>
    <property type="match status" value="1"/>
</dbReference>
<reference evidence="2 3" key="1">
    <citation type="submission" date="2018-05" db="EMBL/GenBank/DDBJ databases">
        <title>Genome sequencing and assembly of the regulated plant pathogen Lachnellula willkommii and related sister species for the development of diagnostic species identification markers.</title>
        <authorList>
            <person name="Giroux E."/>
            <person name="Bilodeau G."/>
        </authorList>
    </citation>
    <scope>NUCLEOTIDE SEQUENCE [LARGE SCALE GENOMIC DNA]</scope>
    <source>
        <strain evidence="2 3">CBS 160.35</strain>
    </source>
</reference>
<protein>
    <recommendedName>
        <fullName evidence="1">Protein kinase domain-containing protein</fullName>
    </recommendedName>
</protein>